<comment type="caution">
    <text evidence="3">The sequence shown here is derived from an EMBL/GenBank/DDBJ whole genome shotgun (WGS) entry which is preliminary data.</text>
</comment>
<dbReference type="Pfam" id="PF07811">
    <property type="entry name" value="TadE"/>
    <property type="match status" value="1"/>
</dbReference>
<keyword evidence="1" id="KW-0812">Transmembrane</keyword>
<dbReference type="Proteomes" id="UP000192652">
    <property type="component" value="Unassembled WGS sequence"/>
</dbReference>
<keyword evidence="4" id="KW-1185">Reference proteome</keyword>
<dbReference type="EMBL" id="MSPX01000001">
    <property type="protein sequence ID" value="OQP88264.1"/>
    <property type="molecule type" value="Genomic_DNA"/>
</dbReference>
<organism evidence="3 4">
    <name type="scientific">Xaviernesmea rhizosphaerae</name>
    <dbReference type="NCBI Taxonomy" id="1672749"/>
    <lineage>
        <taxon>Bacteria</taxon>
        <taxon>Pseudomonadati</taxon>
        <taxon>Pseudomonadota</taxon>
        <taxon>Alphaproteobacteria</taxon>
        <taxon>Hyphomicrobiales</taxon>
        <taxon>Rhizobiaceae</taxon>
        <taxon>Rhizobium/Agrobacterium group</taxon>
        <taxon>Xaviernesmea</taxon>
    </lineage>
</organism>
<keyword evidence="1" id="KW-1133">Transmembrane helix</keyword>
<reference evidence="3 4" key="1">
    <citation type="journal article" date="2017" name="Antonie Van Leeuwenhoek">
        <title>Rhizobium rhizosphaerae sp. nov., a novel species isolated from rice rhizosphere.</title>
        <authorList>
            <person name="Zhao J.J."/>
            <person name="Zhang J."/>
            <person name="Zhang R.J."/>
            <person name="Zhang C.W."/>
            <person name="Yin H.Q."/>
            <person name="Zhang X.X."/>
        </authorList>
    </citation>
    <scope>NUCLEOTIDE SEQUENCE [LARGE SCALE GENOMIC DNA]</scope>
    <source>
        <strain evidence="3 4">RD15</strain>
    </source>
</reference>
<dbReference type="RefSeq" id="WP_176218590.1">
    <property type="nucleotide sequence ID" value="NZ_MSPX01000001.1"/>
</dbReference>
<keyword evidence="1" id="KW-0472">Membrane</keyword>
<sequence length="193" mass="19603">MVLPSFSFPSPSFSLARLARARQGIAAVEFAFIAPLFVLLMAGVSDVSLFIIKRMKADAAVSSAANQALTSGAGLTSSTADSTANLLAAILRAPDPGGTARILINGSRQYDVTATTITASGPASAADECRCPTSSGGTITWGGAVSCTSTCASGAPAGKYVSIAYNRPYKTMFPNYGVIPGNGITIQTAAQVQ</sequence>
<evidence type="ECO:0000313" key="4">
    <source>
        <dbReference type="Proteomes" id="UP000192652"/>
    </source>
</evidence>
<name>A0ABX3PJY1_9HYPH</name>
<accession>A0ABX3PJY1</accession>
<protein>
    <recommendedName>
        <fullName evidence="2">TadE-like domain-containing protein</fullName>
    </recommendedName>
</protein>
<feature type="domain" description="TadE-like" evidence="2">
    <location>
        <begin position="24"/>
        <end position="65"/>
    </location>
</feature>
<dbReference type="InterPro" id="IPR012495">
    <property type="entry name" value="TadE-like_dom"/>
</dbReference>
<evidence type="ECO:0000259" key="2">
    <source>
        <dbReference type="Pfam" id="PF07811"/>
    </source>
</evidence>
<gene>
    <name evidence="3" type="ORF">BTR14_02125</name>
</gene>
<evidence type="ECO:0000256" key="1">
    <source>
        <dbReference type="SAM" id="Phobius"/>
    </source>
</evidence>
<proteinExistence type="predicted"/>
<evidence type="ECO:0000313" key="3">
    <source>
        <dbReference type="EMBL" id="OQP88264.1"/>
    </source>
</evidence>
<feature type="transmembrane region" description="Helical" evidence="1">
    <location>
        <begin position="31"/>
        <end position="52"/>
    </location>
</feature>